<organism evidence="2 5">
    <name type="scientific">Paenimyroides ceti</name>
    <dbReference type="NCBI Taxonomy" id="395087"/>
    <lineage>
        <taxon>Bacteria</taxon>
        <taxon>Pseudomonadati</taxon>
        <taxon>Bacteroidota</taxon>
        <taxon>Flavobacteriia</taxon>
        <taxon>Flavobacteriales</taxon>
        <taxon>Flavobacteriaceae</taxon>
        <taxon>Paenimyroides</taxon>
    </lineage>
</organism>
<evidence type="ECO:0000313" key="3">
    <source>
        <dbReference type="EMBL" id="MDN3709782.1"/>
    </source>
</evidence>
<protein>
    <submittedName>
        <fullName evidence="2">DUF3078 domain-containing protein</fullName>
    </submittedName>
</protein>
<reference evidence="5" key="2">
    <citation type="journal article" date="2019" name="Int. J. Syst. Evol. Microbiol.">
        <title>The Global Catalogue of Microorganisms (GCM) 10K type strain sequencing project: providing services to taxonomists for standard genome sequencing and annotation.</title>
        <authorList>
            <consortium name="The Broad Institute Genomics Platform"/>
            <consortium name="The Broad Institute Genome Sequencing Center for Infectious Disease"/>
            <person name="Wu L."/>
            <person name="Ma J."/>
        </authorList>
    </citation>
    <scope>NUCLEOTIDE SEQUENCE [LARGE SCALE GENOMIC DNA]</scope>
    <source>
        <strain evidence="5">CECT 7184</strain>
    </source>
</reference>
<evidence type="ECO:0000313" key="2">
    <source>
        <dbReference type="EMBL" id="MDN3706489.1"/>
    </source>
</evidence>
<keyword evidence="5" id="KW-1185">Reference proteome</keyword>
<dbReference type="EMBL" id="JAUFQU010000001">
    <property type="protein sequence ID" value="MDN3706489.1"/>
    <property type="molecule type" value="Genomic_DNA"/>
</dbReference>
<evidence type="ECO:0000313" key="5">
    <source>
        <dbReference type="Proteomes" id="UP001242368"/>
    </source>
</evidence>
<dbReference type="Proteomes" id="UP001242368">
    <property type="component" value="Unassembled WGS sequence"/>
</dbReference>
<gene>
    <name evidence="2" type="ORF">QW060_05025</name>
    <name evidence="3" type="ORF">QW060_22830</name>
    <name evidence="4" type="ORF">QW060_22920</name>
</gene>
<dbReference type="InterPro" id="IPR021428">
    <property type="entry name" value="DUF3078"/>
</dbReference>
<sequence>MKFIKYILYILPAFFSANAFSQIVKENDSIIRKRAADVETFYRKEFSILDSLRIVNDTVYLPPVLVEQKIILQDSILVKTTNSTLQKVTLSTFEVSRRNKNRDISYFLVSENIPLIYNNKPIANYQIPFDEISSEKTKQSFWTKKNAIGIDVNQGTFSNWNAGGFNSVSGIAKGDFYRKYEKGRLVWVSELKLRYGLNSQEGQEVRKTDDVLSVNSTFGYKTSVKSNWYYTGKFTLNTQMADGFSYPNIEKPISRAFAPAYIFTGIGAEFSIPDNGLKVYISPATWKATVVADSRLANLGEFGLNGGTFDEDGNLLKAGKRARHELGFLITNQYRKQLIKNVVLDHKINIYTDYLNNFGNIDIDWQIQLEMSVNNYIKATVGAYLIYDDDIKNKRDVGGVQITEGPRVQFKQLLGVGLMFAF</sequence>
<proteinExistence type="predicted"/>
<evidence type="ECO:0000313" key="4">
    <source>
        <dbReference type="EMBL" id="MDN3709797.1"/>
    </source>
</evidence>
<accession>A0ABT8CPQ0</accession>
<name>A0ABT8CPQ0_9FLAO</name>
<comment type="caution">
    <text evidence="2">The sequence shown here is derived from an EMBL/GenBank/DDBJ whole genome shotgun (WGS) entry which is preliminary data.</text>
</comment>
<reference evidence="2" key="3">
    <citation type="submission" date="2023-06" db="EMBL/GenBank/DDBJ databases">
        <authorList>
            <person name="Lucena T."/>
            <person name="Sun Q."/>
        </authorList>
    </citation>
    <scope>NUCLEOTIDE SEQUENCE</scope>
    <source>
        <strain evidence="2">CECT 7184</strain>
    </source>
</reference>
<dbReference type="EMBL" id="JAUFQU010000059">
    <property type="protein sequence ID" value="MDN3709797.1"/>
    <property type="molecule type" value="Genomic_DNA"/>
</dbReference>
<feature type="signal peptide" evidence="1">
    <location>
        <begin position="1"/>
        <end position="21"/>
    </location>
</feature>
<evidence type="ECO:0000256" key="1">
    <source>
        <dbReference type="SAM" id="SignalP"/>
    </source>
</evidence>
<dbReference type="RefSeq" id="WP_290362561.1">
    <property type="nucleotide sequence ID" value="NZ_JAUFQU010000001.1"/>
</dbReference>
<dbReference type="EMBL" id="JAUFQU010000058">
    <property type="protein sequence ID" value="MDN3709782.1"/>
    <property type="molecule type" value="Genomic_DNA"/>
</dbReference>
<reference evidence="2" key="1">
    <citation type="journal article" date="2014" name="Int. J. Syst. Evol. Microbiol.">
        <title>Complete genome of a new Firmicutes species belonging to the dominant human colonic microbiota ('Ruminococcus bicirculans') reveals two chromosomes and a selective capacity to utilize plant glucans.</title>
        <authorList>
            <consortium name="NISC Comparative Sequencing Program"/>
            <person name="Wegmann U."/>
            <person name="Louis P."/>
            <person name="Goesmann A."/>
            <person name="Henrissat B."/>
            <person name="Duncan S.H."/>
            <person name="Flint H.J."/>
        </authorList>
    </citation>
    <scope>NUCLEOTIDE SEQUENCE</scope>
    <source>
        <strain evidence="2">CECT 7184</strain>
    </source>
</reference>
<dbReference type="Pfam" id="PF11276">
    <property type="entry name" value="DUF3078"/>
    <property type="match status" value="1"/>
</dbReference>
<feature type="chain" id="PRO_5045032475" evidence="1">
    <location>
        <begin position="22"/>
        <end position="422"/>
    </location>
</feature>
<keyword evidence="1" id="KW-0732">Signal</keyword>